<dbReference type="InParanoid" id="A0A1E7EM94"/>
<protein>
    <submittedName>
        <fullName evidence="2">Uncharacterized protein</fullName>
    </submittedName>
</protein>
<evidence type="ECO:0000256" key="1">
    <source>
        <dbReference type="SAM" id="MobiDB-lite"/>
    </source>
</evidence>
<evidence type="ECO:0000313" key="2">
    <source>
        <dbReference type="EMBL" id="OEU07062.1"/>
    </source>
</evidence>
<evidence type="ECO:0000313" key="3">
    <source>
        <dbReference type="Proteomes" id="UP000095751"/>
    </source>
</evidence>
<dbReference type="Proteomes" id="UP000095751">
    <property type="component" value="Unassembled WGS sequence"/>
</dbReference>
<organism evidence="2 3">
    <name type="scientific">Fragilariopsis cylindrus CCMP1102</name>
    <dbReference type="NCBI Taxonomy" id="635003"/>
    <lineage>
        <taxon>Eukaryota</taxon>
        <taxon>Sar</taxon>
        <taxon>Stramenopiles</taxon>
        <taxon>Ochrophyta</taxon>
        <taxon>Bacillariophyta</taxon>
        <taxon>Bacillariophyceae</taxon>
        <taxon>Bacillariophycidae</taxon>
        <taxon>Bacillariales</taxon>
        <taxon>Bacillariaceae</taxon>
        <taxon>Fragilariopsis</taxon>
    </lineage>
</organism>
<feature type="compositionally biased region" description="Low complexity" evidence="1">
    <location>
        <begin position="252"/>
        <end position="261"/>
    </location>
</feature>
<reference evidence="2 3" key="1">
    <citation type="submission" date="2016-09" db="EMBL/GenBank/DDBJ databases">
        <title>Extensive genetic diversity and differential bi-allelic expression allows diatom success in the polar Southern Ocean.</title>
        <authorList>
            <consortium name="DOE Joint Genome Institute"/>
            <person name="Mock T."/>
            <person name="Otillar R.P."/>
            <person name="Strauss J."/>
            <person name="Dupont C."/>
            <person name="Frickenhaus S."/>
            <person name="Maumus F."/>
            <person name="Mcmullan M."/>
            <person name="Sanges R."/>
            <person name="Schmutz J."/>
            <person name="Toseland A."/>
            <person name="Valas R."/>
            <person name="Veluchamy A."/>
            <person name="Ward B.J."/>
            <person name="Allen A."/>
            <person name="Barry K."/>
            <person name="Falciatore A."/>
            <person name="Ferrante M."/>
            <person name="Fortunato A.E."/>
            <person name="Gloeckner G."/>
            <person name="Gruber A."/>
            <person name="Hipkin R."/>
            <person name="Janech M."/>
            <person name="Kroth P."/>
            <person name="Leese F."/>
            <person name="Lindquist E."/>
            <person name="Lyon B.R."/>
            <person name="Martin J."/>
            <person name="Mayer C."/>
            <person name="Parker M."/>
            <person name="Quesneville H."/>
            <person name="Raymond J."/>
            <person name="Uhlig C."/>
            <person name="Valentin K.U."/>
            <person name="Worden A.Z."/>
            <person name="Armbrust E.V."/>
            <person name="Bowler C."/>
            <person name="Green B."/>
            <person name="Moulton V."/>
            <person name="Van Oosterhout C."/>
            <person name="Grigoriev I."/>
        </authorList>
    </citation>
    <scope>NUCLEOTIDE SEQUENCE [LARGE SCALE GENOMIC DNA]</scope>
    <source>
        <strain evidence="2 3">CCMP1102</strain>
    </source>
</reference>
<dbReference type="EMBL" id="KV784392">
    <property type="protein sequence ID" value="OEU07062.1"/>
    <property type="molecule type" value="Genomic_DNA"/>
</dbReference>
<accession>A0A1E7EM94</accession>
<keyword evidence="3" id="KW-1185">Reference proteome</keyword>
<feature type="compositionally biased region" description="Basic residues" evidence="1">
    <location>
        <begin position="262"/>
        <end position="277"/>
    </location>
</feature>
<feature type="region of interest" description="Disordered" evidence="1">
    <location>
        <begin position="239"/>
        <end position="285"/>
    </location>
</feature>
<dbReference type="KEGG" id="fcy:FRACYDRAFT_252165"/>
<gene>
    <name evidence="2" type="ORF">FRACYDRAFT_252165</name>
</gene>
<proteinExistence type="predicted"/>
<dbReference type="AlphaFoldDB" id="A0A1E7EM94"/>
<name>A0A1E7EM94_9STRA</name>
<sequence>MTRPHNVGEMLTVIKISSMEIITDSPYEHNTNAEVGEQLFDYIKSLMDPDDVGGIVVDGFSNKLKRTTTNEPSAEAVEVFGQEQASILLQTNHNISASGMLYSSTWTQGYIRGTKCGVVEKELLLLCLRDHRLARGANGDMKGIIKDLNVWTIVVDALSKWNLKTMYPRLAQCPSVTKFRQNQLKCLKCIIFIARAVISMKVLQWNFLALSDDDGTTLKSKIFSCLDILEKNADIDDGCKGSNKNKNKRKTSTNNSSNNNNNKKKKSTTTTTKKKKNENKNNDFLQNKSRIEKHILIANSEQLVSKKCPPLQNRSLKCQISEMIVGAVPAYDDDNNISSSSSTTLLVADSFTSSSSVTSNNNNKMILPSTDIIQSNTSCTRNGFVHDLFLCVNKKGEKEISSLHHMKPEILSDNVHVLPKKKATFSHDLFDFKDTTTNTATTGNYKKNNNKVVPPTTNVIKMPKNLASTASNAGPGYVSNDNSSNNSAGDPNFWYPIDLQELILTPIEIEAAWLVEESIYCNRKENIDWVFVWNYASPMLKVKLRKIKEVVVGGSSNSSSSSSSNVGATKDAESSYDDETIAKLLHNGLAVKRFVIVRRDIRRKLLNNKCRPRMVSIVPKRRKATHPLRLKKLATAAAAAT</sequence>